<keyword evidence="5" id="KW-1185">Reference proteome</keyword>
<dbReference type="OrthoDB" id="9798842at2"/>
<keyword evidence="2 3" id="KW-0143">Chaperone</keyword>
<dbReference type="Pfam" id="PF01774">
    <property type="entry name" value="UreD"/>
    <property type="match status" value="1"/>
</dbReference>
<comment type="subunit">
    <text evidence="3">UreD, UreF and UreG form a complex that acts as a GTP-hydrolysis-dependent molecular chaperone, activating the urease apoprotein by helping to assemble the nickel containing metallocenter of UreC. The UreE protein probably delivers the nickel.</text>
</comment>
<dbReference type="HAMAP" id="MF_01384">
    <property type="entry name" value="UreD"/>
    <property type="match status" value="1"/>
</dbReference>
<evidence type="ECO:0000256" key="3">
    <source>
        <dbReference type="HAMAP-Rule" id="MF_01384"/>
    </source>
</evidence>
<evidence type="ECO:0000256" key="2">
    <source>
        <dbReference type="ARBA" id="ARBA00023186"/>
    </source>
</evidence>
<organism evidence="4 5">
    <name type="scientific">Elstera cyanobacteriorum</name>
    <dbReference type="NCBI Taxonomy" id="2022747"/>
    <lineage>
        <taxon>Bacteria</taxon>
        <taxon>Pseudomonadati</taxon>
        <taxon>Pseudomonadota</taxon>
        <taxon>Alphaproteobacteria</taxon>
        <taxon>Rhodospirillales</taxon>
        <taxon>Rhodospirillaceae</taxon>
        <taxon>Elstera</taxon>
    </lineage>
</organism>
<dbReference type="Proteomes" id="UP000216361">
    <property type="component" value="Unassembled WGS sequence"/>
</dbReference>
<accession>A0A255XVA5</accession>
<gene>
    <name evidence="3" type="primary">ureD</name>
    <name evidence="4" type="ORF">CHR90_05530</name>
</gene>
<dbReference type="AlphaFoldDB" id="A0A255XVA5"/>
<comment type="function">
    <text evidence="3">Required for maturation of urease via the functional incorporation of the urease nickel metallocenter.</text>
</comment>
<dbReference type="GO" id="GO:0016151">
    <property type="term" value="F:nickel cation binding"/>
    <property type="evidence" value="ECO:0007669"/>
    <property type="project" value="UniProtKB-UniRule"/>
</dbReference>
<proteinExistence type="inferred from homology"/>
<keyword evidence="3" id="KW-0963">Cytoplasm</keyword>
<protein>
    <recommendedName>
        <fullName evidence="3">Urease accessory protein UreD</fullName>
    </recommendedName>
</protein>
<evidence type="ECO:0000256" key="1">
    <source>
        <dbReference type="ARBA" id="ARBA00007177"/>
    </source>
</evidence>
<comment type="subcellular location">
    <subcellularLocation>
        <location evidence="3">Cytoplasm</location>
    </subcellularLocation>
</comment>
<evidence type="ECO:0000313" key="5">
    <source>
        <dbReference type="Proteomes" id="UP000216361"/>
    </source>
</evidence>
<dbReference type="PANTHER" id="PTHR33643">
    <property type="entry name" value="UREASE ACCESSORY PROTEIN D"/>
    <property type="match status" value="1"/>
</dbReference>
<comment type="similarity">
    <text evidence="1 3">Belongs to the UreD family.</text>
</comment>
<keyword evidence="3" id="KW-0996">Nickel insertion</keyword>
<dbReference type="PANTHER" id="PTHR33643:SF1">
    <property type="entry name" value="UREASE ACCESSORY PROTEIN D"/>
    <property type="match status" value="1"/>
</dbReference>
<sequence length="282" mass="30080">MFAATLPSDPSPRPGLARVRVVGGVRASLNEGPRCTAIGQLHESGGYRLMRPRSDHGFEGVVINTGGGMVGGDQITLHVSAEAGSRGLITTQSAERVYRAADLSETRVDTRLRVGAGANLAWLPQGTILFDGARLTRRLHVDLAPDAHFLAGEMLVFGRTASGERMAKGSLRDVWRVFRGDRLIYADTVRIEGDIDAQLQRPGIGGGARVVGVLLAVRPDALDLLGLVRDRLAGAACRIAASAWDDMLIVRGLADRLEPLAQGFAAVAPLLMGRPLPRVWSL</sequence>
<comment type="caution">
    <text evidence="4">The sequence shown here is derived from an EMBL/GenBank/DDBJ whole genome shotgun (WGS) entry which is preliminary data.</text>
</comment>
<dbReference type="RefSeq" id="WP_094407993.1">
    <property type="nucleotide sequence ID" value="NZ_BMJZ01000001.1"/>
</dbReference>
<name>A0A255XVA5_9PROT</name>
<reference evidence="4 5" key="1">
    <citation type="submission" date="2017-07" db="EMBL/GenBank/DDBJ databases">
        <title>Elstera cyanobacteriorum sp. nov., a novel bacterium isolated from cyanobacterial aggregates in a eutrophic lake.</title>
        <authorList>
            <person name="Cai H."/>
        </authorList>
    </citation>
    <scope>NUCLEOTIDE SEQUENCE [LARGE SCALE GENOMIC DNA]</scope>
    <source>
        <strain evidence="4 5">TH019</strain>
    </source>
</reference>
<dbReference type="GO" id="GO:0005737">
    <property type="term" value="C:cytoplasm"/>
    <property type="evidence" value="ECO:0007669"/>
    <property type="project" value="UniProtKB-SubCell"/>
</dbReference>
<evidence type="ECO:0000313" key="4">
    <source>
        <dbReference type="EMBL" id="OYQ20170.1"/>
    </source>
</evidence>
<dbReference type="InterPro" id="IPR002669">
    <property type="entry name" value="UreD"/>
</dbReference>
<dbReference type="EMBL" id="NOXS01000029">
    <property type="protein sequence ID" value="OYQ20170.1"/>
    <property type="molecule type" value="Genomic_DNA"/>
</dbReference>